<keyword evidence="3" id="KW-0547">Nucleotide-binding</keyword>
<dbReference type="RefSeq" id="WP_152585584.1">
    <property type="nucleotide sequence ID" value="NZ_CP045423.1"/>
</dbReference>
<keyword evidence="2" id="KW-0963">Cytoplasm</keyword>
<dbReference type="CDD" id="cd00268">
    <property type="entry name" value="DEADc"/>
    <property type="match status" value="1"/>
</dbReference>
<dbReference type="AlphaFoldDB" id="A0A5P9JUT3"/>
<evidence type="ECO:0000256" key="6">
    <source>
        <dbReference type="ARBA" id="ARBA00022840"/>
    </source>
</evidence>
<dbReference type="PROSITE" id="PS51194">
    <property type="entry name" value="HELICASE_CTER"/>
    <property type="match status" value="1"/>
</dbReference>
<dbReference type="GO" id="GO:0016787">
    <property type="term" value="F:hydrolase activity"/>
    <property type="evidence" value="ECO:0007669"/>
    <property type="project" value="UniProtKB-KW"/>
</dbReference>
<keyword evidence="6" id="KW-0067">ATP-binding</keyword>
<dbReference type="InterPro" id="IPR014014">
    <property type="entry name" value="RNA_helicase_DEAD_Q_motif"/>
</dbReference>
<feature type="domain" description="DEAD-box RNA helicase Q" evidence="14">
    <location>
        <begin position="2"/>
        <end position="30"/>
    </location>
</feature>
<keyword evidence="5 15" id="KW-0347">Helicase</keyword>
<dbReference type="Pfam" id="PF00270">
    <property type="entry name" value="DEAD"/>
    <property type="match status" value="1"/>
</dbReference>
<dbReference type="PROSITE" id="PS51192">
    <property type="entry name" value="HELICASE_ATP_BIND_1"/>
    <property type="match status" value="1"/>
</dbReference>
<evidence type="ECO:0000313" key="16">
    <source>
        <dbReference type="Proteomes" id="UP000325614"/>
    </source>
</evidence>
<organism evidence="15 16">
    <name type="scientific">Microvirga thermotolerans</name>
    <dbReference type="NCBI Taxonomy" id="2651334"/>
    <lineage>
        <taxon>Bacteria</taxon>
        <taxon>Pseudomonadati</taxon>
        <taxon>Pseudomonadota</taxon>
        <taxon>Alphaproteobacteria</taxon>
        <taxon>Hyphomicrobiales</taxon>
        <taxon>Methylobacteriaceae</taxon>
        <taxon>Microvirga</taxon>
    </lineage>
</organism>
<accession>A0A5P9JUT3</accession>
<evidence type="ECO:0000259" key="13">
    <source>
        <dbReference type="PROSITE" id="PS51194"/>
    </source>
</evidence>
<evidence type="ECO:0000256" key="3">
    <source>
        <dbReference type="ARBA" id="ARBA00022741"/>
    </source>
</evidence>
<evidence type="ECO:0000256" key="4">
    <source>
        <dbReference type="ARBA" id="ARBA00022801"/>
    </source>
</evidence>
<dbReference type="InterPro" id="IPR044742">
    <property type="entry name" value="DEAD/DEAH_RhlB"/>
</dbReference>
<evidence type="ECO:0000256" key="2">
    <source>
        <dbReference type="ARBA" id="ARBA00022490"/>
    </source>
</evidence>
<evidence type="ECO:0000256" key="8">
    <source>
        <dbReference type="ARBA" id="ARBA00047984"/>
    </source>
</evidence>
<dbReference type="GO" id="GO:0009266">
    <property type="term" value="P:response to temperature stimulus"/>
    <property type="evidence" value="ECO:0007669"/>
    <property type="project" value="UniProtKB-ARBA"/>
</dbReference>
<dbReference type="InterPro" id="IPR050079">
    <property type="entry name" value="DEAD_box_RNA_helicase"/>
</dbReference>
<dbReference type="SUPFAM" id="SSF52540">
    <property type="entry name" value="P-loop containing nucleoside triphosphate hydrolases"/>
    <property type="match status" value="1"/>
</dbReference>
<name>A0A5P9JUT3_9HYPH</name>
<reference evidence="15 16" key="1">
    <citation type="submission" date="2019-10" db="EMBL/GenBank/DDBJ databases">
        <title>Isolation, Identification of Microvirga thermotolerans HR1, a novel thermophilic bacterium and Comparative Genomics of the genus Microvirga.</title>
        <authorList>
            <person name="Li J."/>
            <person name="Zhang W."/>
            <person name="Lin M."/>
            <person name="Wang J."/>
        </authorList>
    </citation>
    <scope>NUCLEOTIDE SEQUENCE [LARGE SCALE GENOMIC DNA]</scope>
    <source>
        <strain evidence="15 16">HR1</strain>
    </source>
</reference>
<dbReference type="GO" id="GO:0003724">
    <property type="term" value="F:RNA helicase activity"/>
    <property type="evidence" value="ECO:0007669"/>
    <property type="project" value="UniProtKB-EC"/>
</dbReference>
<protein>
    <recommendedName>
        <fullName evidence="9">DEAD-box ATP-dependent RNA helicase RhpA</fullName>
        <ecNumber evidence="1">3.6.4.13</ecNumber>
    </recommendedName>
</protein>
<dbReference type="PANTHER" id="PTHR47959">
    <property type="entry name" value="ATP-DEPENDENT RNA HELICASE RHLE-RELATED"/>
    <property type="match status" value="1"/>
</dbReference>
<dbReference type="Proteomes" id="UP000325614">
    <property type="component" value="Chromosome"/>
</dbReference>
<feature type="compositionally biased region" description="Low complexity" evidence="11">
    <location>
        <begin position="446"/>
        <end position="468"/>
    </location>
</feature>
<evidence type="ECO:0000259" key="14">
    <source>
        <dbReference type="PROSITE" id="PS51195"/>
    </source>
</evidence>
<proteinExistence type="inferred from homology"/>
<gene>
    <name evidence="15" type="ORF">GDR74_06725</name>
</gene>
<dbReference type="KEGG" id="mico:GDR74_06725"/>
<evidence type="ECO:0000256" key="11">
    <source>
        <dbReference type="SAM" id="MobiDB-lite"/>
    </source>
</evidence>
<feature type="compositionally biased region" description="Basic and acidic residues" evidence="11">
    <location>
        <begin position="412"/>
        <end position="423"/>
    </location>
</feature>
<dbReference type="FunFam" id="3.40.50.300:FF:000108">
    <property type="entry name" value="ATP-dependent RNA helicase RhlE"/>
    <property type="match status" value="1"/>
</dbReference>
<feature type="domain" description="Helicase ATP-binding" evidence="12">
    <location>
        <begin position="33"/>
        <end position="208"/>
    </location>
</feature>
<evidence type="ECO:0000256" key="5">
    <source>
        <dbReference type="ARBA" id="ARBA00022806"/>
    </source>
</evidence>
<dbReference type="InterPro" id="IPR011545">
    <property type="entry name" value="DEAD/DEAH_box_helicase_dom"/>
</dbReference>
<comment type="catalytic activity">
    <reaction evidence="8">
        <text>ATP + H2O = ADP + phosphate + H(+)</text>
        <dbReference type="Rhea" id="RHEA:13065"/>
        <dbReference type="ChEBI" id="CHEBI:15377"/>
        <dbReference type="ChEBI" id="CHEBI:15378"/>
        <dbReference type="ChEBI" id="CHEBI:30616"/>
        <dbReference type="ChEBI" id="CHEBI:43474"/>
        <dbReference type="ChEBI" id="CHEBI:456216"/>
        <dbReference type="EC" id="3.6.4.13"/>
    </reaction>
</comment>
<evidence type="ECO:0000256" key="7">
    <source>
        <dbReference type="ARBA" id="ARBA00038437"/>
    </source>
</evidence>
<dbReference type="EC" id="3.6.4.13" evidence="1"/>
<dbReference type="SMART" id="SM00490">
    <property type="entry name" value="HELICc"/>
    <property type="match status" value="1"/>
</dbReference>
<feature type="compositionally biased region" description="Low complexity" evidence="11">
    <location>
        <begin position="383"/>
        <end position="399"/>
    </location>
</feature>
<dbReference type="GO" id="GO:0042255">
    <property type="term" value="P:ribosome assembly"/>
    <property type="evidence" value="ECO:0007669"/>
    <property type="project" value="UniProtKB-ARBA"/>
</dbReference>
<evidence type="ECO:0000313" key="15">
    <source>
        <dbReference type="EMBL" id="QFU15939.1"/>
    </source>
</evidence>
<evidence type="ECO:0000256" key="9">
    <source>
        <dbReference type="ARBA" id="ARBA00074363"/>
    </source>
</evidence>
<dbReference type="InterPro" id="IPR027417">
    <property type="entry name" value="P-loop_NTPase"/>
</dbReference>
<dbReference type="GO" id="GO:0005524">
    <property type="term" value="F:ATP binding"/>
    <property type="evidence" value="ECO:0007669"/>
    <property type="project" value="UniProtKB-KW"/>
</dbReference>
<dbReference type="CDD" id="cd18787">
    <property type="entry name" value="SF2_C_DEAD"/>
    <property type="match status" value="1"/>
</dbReference>
<dbReference type="PROSITE" id="PS51195">
    <property type="entry name" value="Q_MOTIF"/>
    <property type="match status" value="1"/>
</dbReference>
<comment type="similarity">
    <text evidence="7">Belongs to the DEAD box helicase family.</text>
</comment>
<dbReference type="Gene3D" id="3.40.50.300">
    <property type="entry name" value="P-loop containing nucleotide triphosphate hydrolases"/>
    <property type="match status" value="2"/>
</dbReference>
<dbReference type="PANTHER" id="PTHR47959:SF13">
    <property type="entry name" value="ATP-DEPENDENT RNA HELICASE RHLE"/>
    <property type="match status" value="1"/>
</dbReference>
<feature type="region of interest" description="Disordered" evidence="11">
    <location>
        <begin position="372"/>
        <end position="485"/>
    </location>
</feature>
<keyword evidence="16" id="KW-1185">Reference proteome</keyword>
<evidence type="ECO:0000256" key="1">
    <source>
        <dbReference type="ARBA" id="ARBA00012552"/>
    </source>
</evidence>
<keyword evidence="4" id="KW-0378">Hydrolase</keyword>
<dbReference type="SMART" id="SM00487">
    <property type="entry name" value="DEXDc"/>
    <property type="match status" value="1"/>
</dbReference>
<evidence type="ECO:0000259" key="12">
    <source>
        <dbReference type="PROSITE" id="PS51192"/>
    </source>
</evidence>
<dbReference type="Pfam" id="PF00271">
    <property type="entry name" value="Helicase_C"/>
    <property type="match status" value="1"/>
</dbReference>
<dbReference type="GO" id="GO:0005829">
    <property type="term" value="C:cytosol"/>
    <property type="evidence" value="ECO:0007669"/>
    <property type="project" value="TreeGrafter"/>
</dbReference>
<feature type="domain" description="Helicase C-terminal" evidence="13">
    <location>
        <begin position="231"/>
        <end position="379"/>
    </location>
</feature>
<dbReference type="InterPro" id="IPR014001">
    <property type="entry name" value="Helicase_ATP-bd"/>
</dbReference>
<dbReference type="GO" id="GO:0003676">
    <property type="term" value="F:nucleic acid binding"/>
    <property type="evidence" value="ECO:0007669"/>
    <property type="project" value="InterPro"/>
</dbReference>
<evidence type="ECO:0000256" key="10">
    <source>
        <dbReference type="PROSITE-ProRule" id="PRU00552"/>
    </source>
</evidence>
<feature type="short sequence motif" description="Q motif" evidence="10">
    <location>
        <begin position="2"/>
        <end position="30"/>
    </location>
</feature>
<dbReference type="InterPro" id="IPR001650">
    <property type="entry name" value="Helicase_C-like"/>
</dbReference>
<sequence>MTLFTDFGLAQPILKALAAEGYEKPTPIQAQTIPYALEGRDVCGIAQTGTGKTAAFALPILHRLDAAPRARIRRSCRVLVLSPTRELSGQIADSFRAYGRNLKLSTSVVFGGVTIGKQERELAPGVDILVATPGRLLDLVDRKALSLRDVEILVLDEADQMLDLGFIHALKRIVTLLPKERQSLFFSATMPKTIATLADAFLRDPAKVAVTPVATTAERVEQKVMFVATGRKQALLEIVLRDEAIDRVLVFTRTKHGADKVVRSLDKAGIAAAAIHGNKSQPQRERALAAFRNGSCRVLVATDIAARGIDVEGVSHVINYDLPNVPESYVHRIGRTARAGADGLAISFCNDEERAYLKDIEKLTRMQVPVAPLPEGFSAGPVGQEPQEPARQPQQQRGRPAPHARGHQGHGQPREADPNAERGPKRRRRRGGQKAAVAASPSNGGQRQASNPPAQAPRQRPQAQPGRAQGRRDGAQVAWLEKAPR</sequence>
<dbReference type="EMBL" id="CP045423">
    <property type="protein sequence ID" value="QFU15939.1"/>
    <property type="molecule type" value="Genomic_DNA"/>
</dbReference>